<keyword evidence="5" id="KW-0496">Mitochondrion</keyword>
<sequence>MAHVTAGLALPKASSNDSDVATKSHVLLKCPREGGLYFLDSVVEHAASLARADVVRIDPQDLEEIAGDCLGDTKCLSLSNLTSQKIRTLGYDAQSQSHSLVPTREEDPEEDEEEDSEYIDSPPKQPQPQLYITPVFTPVRGQGAFPPLRSAMVALIPGGANSGNTLLPTASTASSRVIYADQKNETKLYNLLEAIIDSAATKRAQSNVPAVYQDSWCADPMAPHDIAHIPSQTSSSASIATTLSSSTDSAPPLPPPTPPPQKTIVHIRDYSELLRTPQGAPIIRMIHAIVSQRRLSGQPTLILGTTSTPETSYSLTRENLEAAQELTPEANERTIIVPPAKSPAEDDLNEIMESDRRARIREVNIRHLRDIIRRRSGEGRGGIELAVPRDWHLREDEDGGAEGIEGIEEEMWSFDRAHRVATMAIGMYHKWWQSVRMPQVPVPVPVTTTQPPITPQQQKEVGDLVAAALGPEGTPLAPTPSLTTPTPRPPPLEYTPGILTPAHIAAAAISLTQSDNFKYTWATTERRRLRSHETPSTTDALTAPAPLSDDLLDDLDPHDPTLPPKPKSASSQLMKKLSKICNPHEQKLLSGVINPDKIRVGFSQVRVPKETVEALKTLTSLSLVRPEAFRYGVLATDRIPGVLLYGPPGTGKTLLARAVAKESGATVLEVSGSDIFDMYVGEGEKNVRAIFTLASRLSPCIIFLDEADAILASRSSASSPRTTHREIINQFLREWADVPLSLSPTFLMVATNRPFDLDDAVLRRLPRRILVDLPTQTDRLEIFRIHLREESLAADVDLMDLSKRTSLYSGSDLKNLCVAAALACVKEAQEEWVSKGVRFPEKRILEKRHFEKALKEVGASVGEDMGTLGAMRKWDEKFGEGRRRKGGRMMGFGGLSGKEKEGGKYGGGDGPVEEGAGRVRRG</sequence>
<dbReference type="InParanoid" id="A0A3N4M3X2"/>
<dbReference type="GO" id="GO:0005741">
    <property type="term" value="C:mitochondrial outer membrane"/>
    <property type="evidence" value="ECO:0007669"/>
    <property type="project" value="UniProtKB-SubCell"/>
</dbReference>
<feature type="compositionally biased region" description="Low complexity" evidence="6">
    <location>
        <begin position="539"/>
        <end position="549"/>
    </location>
</feature>
<dbReference type="PROSITE" id="PS00674">
    <property type="entry name" value="AAA"/>
    <property type="match status" value="1"/>
</dbReference>
<dbReference type="PANTHER" id="PTHR45644:SF56">
    <property type="entry name" value="AAA ATPASE, PUTATIVE (AFU_ORTHOLOGUE AFUA_2G12920)-RELATED"/>
    <property type="match status" value="1"/>
</dbReference>
<dbReference type="GO" id="GO:0005524">
    <property type="term" value="F:ATP binding"/>
    <property type="evidence" value="ECO:0007669"/>
    <property type="project" value="UniProtKB-KW"/>
</dbReference>
<dbReference type="InterPro" id="IPR003960">
    <property type="entry name" value="ATPase_AAA_CS"/>
</dbReference>
<dbReference type="InterPro" id="IPR003593">
    <property type="entry name" value="AAA+_ATPase"/>
</dbReference>
<dbReference type="SMART" id="SM00382">
    <property type="entry name" value="AAA"/>
    <property type="match status" value="1"/>
</dbReference>
<feature type="region of interest" description="Disordered" evidence="6">
    <location>
        <begin position="885"/>
        <end position="922"/>
    </location>
</feature>
<accession>A0A3N4M3X2</accession>
<evidence type="ECO:0000259" key="7">
    <source>
        <dbReference type="SMART" id="SM00382"/>
    </source>
</evidence>
<keyword evidence="2" id="KW-0547">Nucleotide-binding</keyword>
<reference evidence="8 9" key="1">
    <citation type="journal article" date="2018" name="Nat. Ecol. Evol.">
        <title>Pezizomycetes genomes reveal the molecular basis of ectomycorrhizal truffle lifestyle.</title>
        <authorList>
            <person name="Murat C."/>
            <person name="Payen T."/>
            <person name="Noel B."/>
            <person name="Kuo A."/>
            <person name="Morin E."/>
            <person name="Chen J."/>
            <person name="Kohler A."/>
            <person name="Krizsan K."/>
            <person name="Balestrini R."/>
            <person name="Da Silva C."/>
            <person name="Montanini B."/>
            <person name="Hainaut M."/>
            <person name="Levati E."/>
            <person name="Barry K.W."/>
            <person name="Belfiori B."/>
            <person name="Cichocki N."/>
            <person name="Clum A."/>
            <person name="Dockter R.B."/>
            <person name="Fauchery L."/>
            <person name="Guy J."/>
            <person name="Iotti M."/>
            <person name="Le Tacon F."/>
            <person name="Lindquist E.A."/>
            <person name="Lipzen A."/>
            <person name="Malagnac F."/>
            <person name="Mello A."/>
            <person name="Molinier V."/>
            <person name="Miyauchi S."/>
            <person name="Poulain J."/>
            <person name="Riccioni C."/>
            <person name="Rubini A."/>
            <person name="Sitrit Y."/>
            <person name="Splivallo R."/>
            <person name="Traeger S."/>
            <person name="Wang M."/>
            <person name="Zifcakova L."/>
            <person name="Wipf D."/>
            <person name="Zambonelli A."/>
            <person name="Paolocci F."/>
            <person name="Nowrousian M."/>
            <person name="Ottonello S."/>
            <person name="Baldrian P."/>
            <person name="Spatafora J.W."/>
            <person name="Henrissat B."/>
            <person name="Nagy L.G."/>
            <person name="Aury J.M."/>
            <person name="Wincker P."/>
            <person name="Grigoriev I.V."/>
            <person name="Bonfante P."/>
            <person name="Martin F.M."/>
        </authorList>
    </citation>
    <scope>NUCLEOTIDE SEQUENCE [LARGE SCALE GENOMIC DNA]</scope>
    <source>
        <strain evidence="8 9">ATCC MYA-4762</strain>
    </source>
</reference>
<dbReference type="GO" id="GO:0016887">
    <property type="term" value="F:ATP hydrolysis activity"/>
    <property type="evidence" value="ECO:0007669"/>
    <property type="project" value="InterPro"/>
</dbReference>
<evidence type="ECO:0000256" key="3">
    <source>
        <dbReference type="ARBA" id="ARBA00022787"/>
    </source>
</evidence>
<comment type="subcellular location">
    <subcellularLocation>
        <location evidence="1">Mitochondrion outer membrane</location>
        <topology evidence="1">Single-pass membrane protein</topology>
    </subcellularLocation>
</comment>
<dbReference type="AlphaFoldDB" id="A0A3N4M3X2"/>
<evidence type="ECO:0000313" key="9">
    <source>
        <dbReference type="Proteomes" id="UP000267821"/>
    </source>
</evidence>
<dbReference type="InterPro" id="IPR041569">
    <property type="entry name" value="AAA_lid_3"/>
</dbReference>
<dbReference type="InterPro" id="IPR003959">
    <property type="entry name" value="ATPase_AAA_core"/>
</dbReference>
<gene>
    <name evidence="8" type="ORF">L211DRAFT_482313</name>
</gene>
<evidence type="ECO:0000256" key="6">
    <source>
        <dbReference type="SAM" id="MobiDB-lite"/>
    </source>
</evidence>
<evidence type="ECO:0000256" key="5">
    <source>
        <dbReference type="ARBA" id="ARBA00023128"/>
    </source>
</evidence>
<dbReference type="Pfam" id="PF00004">
    <property type="entry name" value="AAA"/>
    <property type="match status" value="1"/>
</dbReference>
<evidence type="ECO:0000313" key="8">
    <source>
        <dbReference type="EMBL" id="RPB28052.1"/>
    </source>
</evidence>
<evidence type="ECO:0000256" key="4">
    <source>
        <dbReference type="ARBA" id="ARBA00022840"/>
    </source>
</evidence>
<feature type="region of interest" description="Disordered" evidence="6">
    <location>
        <begin position="227"/>
        <end position="262"/>
    </location>
</feature>
<feature type="region of interest" description="Disordered" evidence="6">
    <location>
        <begin position="526"/>
        <end position="574"/>
    </location>
</feature>
<dbReference type="PANTHER" id="PTHR45644">
    <property type="entry name" value="AAA ATPASE, PUTATIVE (AFU_ORTHOLOGUE AFUA_2G12920)-RELATED-RELATED"/>
    <property type="match status" value="1"/>
</dbReference>
<feature type="compositionally biased region" description="Acidic residues" evidence="6">
    <location>
        <begin position="106"/>
        <end position="118"/>
    </location>
</feature>
<dbReference type="SUPFAM" id="SSF52540">
    <property type="entry name" value="P-loop containing nucleoside triphosphate hydrolases"/>
    <property type="match status" value="1"/>
</dbReference>
<keyword evidence="4" id="KW-0067">ATP-binding</keyword>
<dbReference type="Pfam" id="PF24581">
    <property type="entry name" value="DUF7608"/>
    <property type="match status" value="1"/>
</dbReference>
<dbReference type="STRING" id="1051890.A0A3N4M3X2"/>
<dbReference type="Proteomes" id="UP000267821">
    <property type="component" value="Unassembled WGS sequence"/>
</dbReference>
<dbReference type="InterPro" id="IPR056027">
    <property type="entry name" value="DUF7608"/>
</dbReference>
<feature type="compositionally biased region" description="Pro residues" evidence="6">
    <location>
        <begin position="251"/>
        <end position="261"/>
    </location>
</feature>
<feature type="domain" description="AAA+ ATPase" evidence="7">
    <location>
        <begin position="638"/>
        <end position="775"/>
    </location>
</feature>
<dbReference type="Gene3D" id="1.10.8.60">
    <property type="match status" value="1"/>
</dbReference>
<organism evidence="8 9">
    <name type="scientific">Terfezia boudieri ATCC MYA-4762</name>
    <dbReference type="NCBI Taxonomy" id="1051890"/>
    <lineage>
        <taxon>Eukaryota</taxon>
        <taxon>Fungi</taxon>
        <taxon>Dikarya</taxon>
        <taxon>Ascomycota</taxon>
        <taxon>Pezizomycotina</taxon>
        <taxon>Pezizomycetes</taxon>
        <taxon>Pezizales</taxon>
        <taxon>Pezizaceae</taxon>
        <taxon>Terfezia</taxon>
    </lineage>
</organism>
<feature type="region of interest" description="Disordered" evidence="6">
    <location>
        <begin position="92"/>
        <end position="128"/>
    </location>
</feature>
<proteinExistence type="predicted"/>
<keyword evidence="9" id="KW-1185">Reference proteome</keyword>
<dbReference type="EMBL" id="ML121530">
    <property type="protein sequence ID" value="RPB28052.1"/>
    <property type="molecule type" value="Genomic_DNA"/>
</dbReference>
<feature type="compositionally biased region" description="Low complexity" evidence="6">
    <location>
        <begin position="229"/>
        <end position="250"/>
    </location>
</feature>
<dbReference type="InterPro" id="IPR051701">
    <property type="entry name" value="Mito_OM_Translocase_MSP1"/>
</dbReference>
<dbReference type="Pfam" id="PF17862">
    <property type="entry name" value="AAA_lid_3"/>
    <property type="match status" value="1"/>
</dbReference>
<keyword evidence="3" id="KW-0472">Membrane</keyword>
<evidence type="ECO:0000256" key="1">
    <source>
        <dbReference type="ARBA" id="ARBA00004572"/>
    </source>
</evidence>
<protein>
    <submittedName>
        <fullName evidence="8">AAA-domain-containing protein</fullName>
    </submittedName>
</protein>
<dbReference type="OrthoDB" id="39734at2759"/>
<evidence type="ECO:0000256" key="2">
    <source>
        <dbReference type="ARBA" id="ARBA00022741"/>
    </source>
</evidence>
<dbReference type="Gene3D" id="3.40.50.300">
    <property type="entry name" value="P-loop containing nucleotide triphosphate hydrolases"/>
    <property type="match status" value="1"/>
</dbReference>
<keyword evidence="3" id="KW-1000">Mitochondrion outer membrane</keyword>
<name>A0A3N4M3X2_9PEZI</name>
<dbReference type="InterPro" id="IPR027417">
    <property type="entry name" value="P-loop_NTPase"/>
</dbReference>